<protein>
    <submittedName>
        <fullName evidence="1">Uncharacterized protein</fullName>
    </submittedName>
</protein>
<dbReference type="Proteomes" id="UP001497535">
    <property type="component" value="Unassembled WGS sequence"/>
</dbReference>
<accession>A0ACB1AWZ1</accession>
<comment type="caution">
    <text evidence="1">The sequence shown here is derived from an EMBL/GenBank/DDBJ whole genome shotgun (WGS) entry which is preliminary data.</text>
</comment>
<evidence type="ECO:0000313" key="2">
    <source>
        <dbReference type="Proteomes" id="UP001497535"/>
    </source>
</evidence>
<keyword evidence="2" id="KW-1185">Reference proteome</keyword>
<name>A0ACB1AWZ1_MELEN</name>
<proteinExistence type="predicted"/>
<sequence length="99" mass="10897">MSDNLNFGSDQKFTIVKAVVDAGKETIEIGEKILEQVQGELGDLTNFQQEHDNCLSDLVKIAKTMEGEQQNLTSKGCVKGCHVLRNVELGLGLSFWVKS</sequence>
<reference evidence="1" key="1">
    <citation type="submission" date="2023-11" db="EMBL/GenBank/DDBJ databases">
        <authorList>
            <person name="Poullet M."/>
        </authorList>
    </citation>
    <scope>NUCLEOTIDE SEQUENCE</scope>
    <source>
        <strain evidence="1">E1834</strain>
    </source>
</reference>
<organism evidence="1 2">
    <name type="scientific">Meloidogyne enterolobii</name>
    <name type="common">Root-knot nematode worm</name>
    <name type="synonym">Meloidogyne mayaguensis</name>
    <dbReference type="NCBI Taxonomy" id="390850"/>
    <lineage>
        <taxon>Eukaryota</taxon>
        <taxon>Metazoa</taxon>
        <taxon>Ecdysozoa</taxon>
        <taxon>Nematoda</taxon>
        <taxon>Chromadorea</taxon>
        <taxon>Rhabditida</taxon>
        <taxon>Tylenchina</taxon>
        <taxon>Tylenchomorpha</taxon>
        <taxon>Tylenchoidea</taxon>
        <taxon>Meloidogynidae</taxon>
        <taxon>Meloidogyninae</taxon>
        <taxon>Meloidogyne</taxon>
    </lineage>
</organism>
<dbReference type="EMBL" id="CAVMJV010000133">
    <property type="protein sequence ID" value="CAK5109882.1"/>
    <property type="molecule type" value="Genomic_DNA"/>
</dbReference>
<evidence type="ECO:0000313" key="1">
    <source>
        <dbReference type="EMBL" id="CAK5109882.1"/>
    </source>
</evidence>
<gene>
    <name evidence="1" type="ORF">MENTE1834_LOCUS44305</name>
</gene>